<organism evidence="9 10">
    <name type="scientific">Recurvomyces mirabilis</name>
    <dbReference type="NCBI Taxonomy" id="574656"/>
    <lineage>
        <taxon>Eukaryota</taxon>
        <taxon>Fungi</taxon>
        <taxon>Dikarya</taxon>
        <taxon>Ascomycota</taxon>
        <taxon>Pezizomycotina</taxon>
        <taxon>Dothideomycetes</taxon>
        <taxon>Dothideomycetidae</taxon>
        <taxon>Mycosphaerellales</taxon>
        <taxon>Teratosphaeriaceae</taxon>
        <taxon>Recurvomyces</taxon>
    </lineage>
</organism>
<feature type="domain" description="WSC" evidence="8">
    <location>
        <begin position="945"/>
        <end position="1043"/>
    </location>
</feature>
<keyword evidence="5" id="KW-0472">Membrane</keyword>
<evidence type="ECO:0000256" key="6">
    <source>
        <dbReference type="ARBA" id="ARBA00023180"/>
    </source>
</evidence>
<dbReference type="PANTHER" id="PTHR24269">
    <property type="entry name" value="KREMEN PROTEIN"/>
    <property type="match status" value="1"/>
</dbReference>
<dbReference type="Pfam" id="PF01822">
    <property type="entry name" value="WSC"/>
    <property type="match status" value="2"/>
</dbReference>
<protein>
    <recommendedName>
        <fullName evidence="8">WSC domain-containing protein</fullName>
    </recommendedName>
</protein>
<dbReference type="InterPro" id="IPR051836">
    <property type="entry name" value="Kremen_rcpt"/>
</dbReference>
<evidence type="ECO:0000256" key="2">
    <source>
        <dbReference type="ARBA" id="ARBA00022692"/>
    </source>
</evidence>
<dbReference type="PROSITE" id="PS51212">
    <property type="entry name" value="WSC"/>
    <property type="match status" value="1"/>
</dbReference>
<keyword evidence="10" id="KW-1185">Reference proteome</keyword>
<dbReference type="GO" id="GO:0005886">
    <property type="term" value="C:plasma membrane"/>
    <property type="evidence" value="ECO:0007669"/>
    <property type="project" value="TreeGrafter"/>
</dbReference>
<comment type="caution">
    <text evidence="9">The sequence shown here is derived from an EMBL/GenBank/DDBJ whole genome shotgun (WGS) entry which is preliminary data.</text>
</comment>
<reference evidence="9" key="1">
    <citation type="submission" date="2023-07" db="EMBL/GenBank/DDBJ databases">
        <title>Black Yeasts Isolated from many extreme environments.</title>
        <authorList>
            <person name="Coleine C."/>
            <person name="Stajich J.E."/>
            <person name="Selbmann L."/>
        </authorList>
    </citation>
    <scope>NUCLEOTIDE SEQUENCE</scope>
    <source>
        <strain evidence="9">CCFEE 5485</strain>
    </source>
</reference>
<evidence type="ECO:0000313" key="10">
    <source>
        <dbReference type="Proteomes" id="UP001274830"/>
    </source>
</evidence>
<dbReference type="PANTHER" id="PTHR24269:SF25">
    <property type="entry name" value="WSC DOMAIN-CONTAINING PROTEIN"/>
    <property type="match status" value="1"/>
</dbReference>
<dbReference type="Proteomes" id="UP001274830">
    <property type="component" value="Unassembled WGS sequence"/>
</dbReference>
<proteinExistence type="predicted"/>
<keyword evidence="6" id="KW-0325">Glycoprotein</keyword>
<accession>A0AAE1C5L1</accession>
<keyword evidence="3 7" id="KW-0732">Signal</keyword>
<dbReference type="EMBL" id="JAUTXT010000003">
    <property type="protein sequence ID" value="KAK3678887.1"/>
    <property type="molecule type" value="Genomic_DNA"/>
</dbReference>
<dbReference type="AlphaFoldDB" id="A0AAE1C5L1"/>
<dbReference type="InterPro" id="IPR002889">
    <property type="entry name" value="WSC_carb-bd"/>
</dbReference>
<evidence type="ECO:0000256" key="5">
    <source>
        <dbReference type="ARBA" id="ARBA00023136"/>
    </source>
</evidence>
<evidence type="ECO:0000256" key="3">
    <source>
        <dbReference type="ARBA" id="ARBA00022729"/>
    </source>
</evidence>
<gene>
    <name evidence="9" type="ORF">LTR78_001340</name>
</gene>
<sequence length="1127" mass="118256">MTMSLLSLLHHITVLFAFITHVRSVAPTGQQTPLCRDRLQLTMADEYRDGDAAQSSYFDNHNIDPAVVDSAQFGLLWKQSFNNKEQFYAKPLTFTPNGGKQLVFLASSMNYIRTLDAVTGTLINSRQVQTPFLQSDIGCTDIPNYIGIIGSRSLIQSSGNTGTFNGVYYFYAVHVSDLSDVDGFPILVDGSIAQNDNRKYFVGGTILQRPSLLQVGSTVFAAFGGHCDLFNYTGTVLGVDIKQKKVVTNFAVEAGPNSAFSTDWTNNGAGGQGGIWQAGMSLASDGNRLFFATGNGNGGENQGIPASGSSGCRTLGEAVVNLAIDTTTGVLSLTDYFQPYDYVNMDGGDQDFGSGGVSLLDPTIFNGTGVARLCITTGKNGALYLINADNLGGYKQGTGGTDLVVQEIVTSEAVFGGVGSYPLEGGYIYSTPVGYPTYVYKLGFTASGKPNFVLAGTTAQKSAGRVGPGVPTITTYKGRPGTAIMWLTDPDAGIRAWYAVPNPDQAMTPIKLPQIGGVVKFQRPAFGDGRVYTTDANGALYCLGSPVNLPLNCTSPVDFGSVVLGSSKTATIQCTALTTISQVNSITTGDLHFVVDQSALPTGAVAQGASFAFNVTWNLVNVTVSAAKNASYGNTTPGVKSTPLTIRTTNAVAGFANSFPLSLTGTEVSKAAFLQVVPQTANFGGLILGVAGNPTTSSLSFTIANLGQSDLHILGYAYTSDTDRDDGDADFTNVTNTAGVWDLGKGFSTTALPALDSVLKAGQSALIPTLFNATNATGDYLSYLNVWSDGGTAGIILEGSTSTAAVVVITTSTSEGGLSPCSVTDCTMSFGTQSPGQTAALSIQVCNVGGSVLTVTKSKPPLGAIKALNYGIDLHETQQIPVNSCANGTVVFSPAPGPPNLADYTVVNQWTLNTDDLSFGVHVVNMTGIVHGRQIGPLYPNGSAIFNYLGCYLDNGAGQRLLGNEPYVDTVNNTNQECQTACQKAGYTFSGTEYRQECYCGDNLPSSQWYHPESDTKCTFACIGDDTQACGGDGGYISVYYDSSKYSITDQTYNTSGTIVSGPQTVLSVPPYNYLGCYSEGQDQRALSGSAPGAASTGGTVDYCASQCAQSQFQYMGVEYSNECVSF</sequence>
<keyword evidence="4" id="KW-1133">Transmembrane helix</keyword>
<keyword evidence="2" id="KW-0812">Transmembrane</keyword>
<evidence type="ECO:0000256" key="7">
    <source>
        <dbReference type="SAM" id="SignalP"/>
    </source>
</evidence>
<evidence type="ECO:0000256" key="4">
    <source>
        <dbReference type="ARBA" id="ARBA00022989"/>
    </source>
</evidence>
<evidence type="ECO:0000259" key="8">
    <source>
        <dbReference type="PROSITE" id="PS51212"/>
    </source>
</evidence>
<evidence type="ECO:0000256" key="1">
    <source>
        <dbReference type="ARBA" id="ARBA00004167"/>
    </source>
</evidence>
<dbReference type="SMART" id="SM00321">
    <property type="entry name" value="WSC"/>
    <property type="match status" value="1"/>
</dbReference>
<name>A0AAE1C5L1_9PEZI</name>
<feature type="chain" id="PRO_5042075621" description="WSC domain-containing protein" evidence="7">
    <location>
        <begin position="25"/>
        <end position="1127"/>
    </location>
</feature>
<feature type="signal peptide" evidence="7">
    <location>
        <begin position="1"/>
        <end position="24"/>
    </location>
</feature>
<comment type="subcellular location">
    <subcellularLocation>
        <location evidence="1">Membrane</location>
        <topology evidence="1">Single-pass membrane protein</topology>
    </subcellularLocation>
</comment>
<evidence type="ECO:0000313" key="9">
    <source>
        <dbReference type="EMBL" id="KAK3678887.1"/>
    </source>
</evidence>